<dbReference type="EMBL" id="LFMW01000039">
    <property type="protein sequence ID" value="KMT52346.1"/>
    <property type="molecule type" value="Genomic_DNA"/>
</dbReference>
<feature type="transmembrane region" description="Helical" evidence="8">
    <location>
        <begin position="76"/>
        <end position="97"/>
    </location>
</feature>
<evidence type="ECO:0000313" key="10">
    <source>
        <dbReference type="Proteomes" id="UP000037551"/>
    </source>
</evidence>
<dbReference type="OrthoDB" id="9796260at2"/>
<sequence>MNGMATRFGVWLVVLALAIAFLLLGSGFDFAYVIPKRLTRLAAMGITGVCIAYSSVIFQTIAGNRILTPAIMGYEAIYLLLQALLILWLGTQSLVLLGRNGNVLLSVLLMLGYSWLIHRWLFRDGRNNVYLLLLLGLVLSMVMATFTQFIQLKISPGEFSIFQGFNYASFNKAQPAQVIYSGLLVATVCLIAQRSLPTLDVLSLGRDQAISLGVDYQRSVRLQLALIAILVAVSTSLVGPTAFMGVFVANITYALARTARHRVTLPMSCAIAIGIFIVAQYLVEQLFNYNTSVSILINLVCGVYFLALMVRTRGAP</sequence>
<keyword evidence="6 8" id="KW-1133">Transmembrane helix</keyword>
<comment type="caution">
    <text evidence="9">The sequence shown here is derived from an EMBL/GenBank/DDBJ whole genome shotgun (WGS) entry which is preliminary data.</text>
</comment>
<proteinExistence type="inferred from homology"/>
<evidence type="ECO:0000256" key="3">
    <source>
        <dbReference type="ARBA" id="ARBA00022448"/>
    </source>
</evidence>
<comment type="subcellular location">
    <subcellularLocation>
        <location evidence="1">Cell membrane</location>
        <topology evidence="1">Multi-pass membrane protein</topology>
    </subcellularLocation>
</comment>
<dbReference type="Proteomes" id="UP000037551">
    <property type="component" value="Unassembled WGS sequence"/>
</dbReference>
<evidence type="ECO:0000256" key="8">
    <source>
        <dbReference type="SAM" id="Phobius"/>
    </source>
</evidence>
<evidence type="ECO:0000256" key="6">
    <source>
        <dbReference type="ARBA" id="ARBA00022989"/>
    </source>
</evidence>
<keyword evidence="5 8" id="KW-0812">Transmembrane</keyword>
<accession>A0A0J8IKZ5</accession>
<dbReference type="GO" id="GO:0033214">
    <property type="term" value="P:siderophore-iron import into cell"/>
    <property type="evidence" value="ECO:0007669"/>
    <property type="project" value="TreeGrafter"/>
</dbReference>
<feature type="transmembrane region" description="Helical" evidence="8">
    <location>
        <begin position="103"/>
        <end position="122"/>
    </location>
</feature>
<evidence type="ECO:0000256" key="1">
    <source>
        <dbReference type="ARBA" id="ARBA00004651"/>
    </source>
</evidence>
<evidence type="ECO:0000256" key="4">
    <source>
        <dbReference type="ARBA" id="ARBA00022475"/>
    </source>
</evidence>
<dbReference type="InterPro" id="IPR000522">
    <property type="entry name" value="ABC_transptr_permease_BtuC"/>
</dbReference>
<feature type="transmembrane region" description="Helical" evidence="8">
    <location>
        <begin position="41"/>
        <end position="64"/>
    </location>
</feature>
<dbReference type="InterPro" id="IPR037294">
    <property type="entry name" value="ABC_BtuC-like"/>
</dbReference>
<evidence type="ECO:0000256" key="7">
    <source>
        <dbReference type="ARBA" id="ARBA00023136"/>
    </source>
</evidence>
<keyword evidence="3" id="KW-0813">Transport</keyword>
<comment type="similarity">
    <text evidence="2">Belongs to the binding-protein-dependent transport system permease family. FecCD subfamily.</text>
</comment>
<protein>
    <submittedName>
        <fullName evidence="9">Iron ABC transporter permease</fullName>
    </submittedName>
</protein>
<evidence type="ECO:0000256" key="5">
    <source>
        <dbReference type="ARBA" id="ARBA00022692"/>
    </source>
</evidence>
<dbReference type="PANTHER" id="PTHR30472:SF19">
    <property type="entry name" value="PETROBACTIN IMPORT SYSTEM PERMEASE PROTEIN YCLO"/>
    <property type="match status" value="1"/>
</dbReference>
<evidence type="ECO:0000256" key="2">
    <source>
        <dbReference type="ARBA" id="ARBA00007935"/>
    </source>
</evidence>
<dbReference type="AlphaFoldDB" id="A0A0J8IKZ5"/>
<dbReference type="PATRIC" id="fig|1674920.3.peg.5840"/>
<dbReference type="PANTHER" id="PTHR30472">
    <property type="entry name" value="FERRIC ENTEROBACTIN TRANSPORT SYSTEM PERMEASE PROTEIN"/>
    <property type="match status" value="1"/>
</dbReference>
<dbReference type="GO" id="GO:0022857">
    <property type="term" value="F:transmembrane transporter activity"/>
    <property type="evidence" value="ECO:0007669"/>
    <property type="project" value="InterPro"/>
</dbReference>
<dbReference type="RefSeq" id="WP_048731706.1">
    <property type="nucleotide sequence ID" value="NZ_LFMW01000039.1"/>
</dbReference>
<feature type="transmembrane region" description="Helical" evidence="8">
    <location>
        <begin position="224"/>
        <end position="251"/>
    </location>
</feature>
<keyword evidence="10" id="KW-1185">Reference proteome</keyword>
<feature type="transmembrane region" description="Helical" evidence="8">
    <location>
        <begin position="289"/>
        <end position="310"/>
    </location>
</feature>
<gene>
    <name evidence="9" type="ORF">ACR52_28530</name>
</gene>
<dbReference type="SUPFAM" id="SSF81345">
    <property type="entry name" value="ABC transporter involved in vitamin B12 uptake, BtuC"/>
    <property type="match status" value="1"/>
</dbReference>
<organism evidence="9 10">
    <name type="scientific">Pseudomonas fildesensis</name>
    <dbReference type="NCBI Taxonomy" id="1674920"/>
    <lineage>
        <taxon>Bacteria</taxon>
        <taxon>Pseudomonadati</taxon>
        <taxon>Pseudomonadota</taxon>
        <taxon>Gammaproteobacteria</taxon>
        <taxon>Pseudomonadales</taxon>
        <taxon>Pseudomonadaceae</taxon>
        <taxon>Pseudomonas</taxon>
    </lineage>
</organism>
<feature type="transmembrane region" description="Helical" evidence="8">
    <location>
        <begin position="129"/>
        <end position="150"/>
    </location>
</feature>
<name>A0A0J8IKZ5_9PSED</name>
<reference evidence="9 10" key="1">
    <citation type="submission" date="2015-06" db="EMBL/GenBank/DDBJ databases">
        <title>Draft genome sequence of an Antarctic Pseudomonas sp. strain KG01 with full potential for biotechnological applications.</title>
        <authorList>
            <person name="Pavlov M.S."/>
            <person name="Lira F."/>
            <person name="Martinez J.L."/>
            <person name="Marshall S.H."/>
        </authorList>
    </citation>
    <scope>NUCLEOTIDE SEQUENCE [LARGE SCALE GENOMIC DNA]</scope>
    <source>
        <strain evidence="9 10">KG01</strain>
    </source>
</reference>
<dbReference type="Gene3D" id="1.10.3470.10">
    <property type="entry name" value="ABC transporter involved in vitamin B12 uptake, BtuC"/>
    <property type="match status" value="1"/>
</dbReference>
<dbReference type="STRING" id="1674920.ACR52_28530"/>
<evidence type="ECO:0000313" key="9">
    <source>
        <dbReference type="EMBL" id="KMT52346.1"/>
    </source>
</evidence>
<dbReference type="Pfam" id="PF01032">
    <property type="entry name" value="FecCD"/>
    <property type="match status" value="1"/>
</dbReference>
<dbReference type="GO" id="GO:0005886">
    <property type="term" value="C:plasma membrane"/>
    <property type="evidence" value="ECO:0007669"/>
    <property type="project" value="UniProtKB-SubCell"/>
</dbReference>
<keyword evidence="4" id="KW-1003">Cell membrane</keyword>
<feature type="transmembrane region" description="Helical" evidence="8">
    <location>
        <begin position="263"/>
        <end position="283"/>
    </location>
</feature>
<keyword evidence="7 8" id="KW-0472">Membrane</keyword>